<proteinExistence type="predicted"/>
<keyword evidence="2" id="KW-1185">Reference proteome</keyword>
<dbReference type="OrthoDB" id="335961at2"/>
<gene>
    <name evidence="1" type="ORF">EHQ58_09770</name>
</gene>
<reference evidence="1" key="1">
    <citation type="journal article" date="2019" name="PLoS Negl. Trop. Dis.">
        <title>Revisiting the worldwide diversity of Leptospira species in the environment.</title>
        <authorList>
            <person name="Vincent A.T."/>
            <person name="Schiettekatte O."/>
            <person name="Bourhy P."/>
            <person name="Veyrier F.J."/>
            <person name="Picardeau M."/>
        </authorList>
    </citation>
    <scope>NUCLEOTIDE SEQUENCE [LARGE SCALE GENOMIC DNA]</scope>
    <source>
        <strain evidence="1">201702476</strain>
    </source>
</reference>
<dbReference type="AlphaFoldDB" id="A0A4R9K4K9"/>
<accession>A0A4R9K4K9</accession>
<evidence type="ECO:0000313" key="2">
    <source>
        <dbReference type="Proteomes" id="UP000297693"/>
    </source>
</evidence>
<dbReference type="EMBL" id="RQGD01000025">
    <property type="protein sequence ID" value="TGL59187.1"/>
    <property type="molecule type" value="Genomic_DNA"/>
</dbReference>
<dbReference type="RefSeq" id="WP_135623713.1">
    <property type="nucleotide sequence ID" value="NZ_RQGD01000025.1"/>
</dbReference>
<evidence type="ECO:0000313" key="1">
    <source>
        <dbReference type="EMBL" id="TGL59187.1"/>
    </source>
</evidence>
<organism evidence="1 2">
    <name type="scientific">Leptospira ognonensis</name>
    <dbReference type="NCBI Taxonomy" id="2484945"/>
    <lineage>
        <taxon>Bacteria</taxon>
        <taxon>Pseudomonadati</taxon>
        <taxon>Spirochaetota</taxon>
        <taxon>Spirochaetia</taxon>
        <taxon>Leptospirales</taxon>
        <taxon>Leptospiraceae</taxon>
        <taxon>Leptospira</taxon>
    </lineage>
</organism>
<protein>
    <submittedName>
        <fullName evidence="1">Uncharacterized protein</fullName>
    </submittedName>
</protein>
<dbReference type="Proteomes" id="UP000297693">
    <property type="component" value="Unassembled WGS sequence"/>
</dbReference>
<name>A0A4R9K4K9_9LEPT</name>
<comment type="caution">
    <text evidence="1">The sequence shown here is derived from an EMBL/GenBank/DDBJ whole genome shotgun (WGS) entry which is preliminary data.</text>
</comment>
<sequence length="321" mass="36140">MEIYINEQKLESSLNGETYLGQVFDEILKWIESNGKYLRYYAIDGEEINRQEMESMELAKVNRLDIYVGVELDIIEDSLIELDLYVDKVGSTLVGRDSLTEKETSDLKDGISWIENMLVSTKNLLHLNLASIRPMGKGKNVEEIIASLKEVSANLDGTSAIDLFLEDLRDLKLFLMDLSSRLAVIRMEDPELLVIIQKFVDDKDKIIKDFMLINENFQSGKDHLATEIMTDAVGRLNALISAMVSIQGRHAEINWADFKSGEKALSQVTTALNDALGNVADAMEKNDIVYAGDILEYELPELLENMIPLLKEILSAVQTEA</sequence>